<evidence type="ECO:0000256" key="2">
    <source>
        <dbReference type="ARBA" id="ARBA00023002"/>
    </source>
</evidence>
<dbReference type="OrthoDB" id="9805416at2"/>
<dbReference type="InterPro" id="IPR029753">
    <property type="entry name" value="D-isomer_DH_CS"/>
</dbReference>
<dbReference type="SUPFAM" id="SSF52283">
    <property type="entry name" value="Formate/glycerate dehydrogenase catalytic domain-like"/>
    <property type="match status" value="1"/>
</dbReference>
<feature type="domain" description="D-isomer specific 2-hydroxyacid dehydrogenase NAD-binding" evidence="6">
    <location>
        <begin position="105"/>
        <end position="285"/>
    </location>
</feature>
<dbReference type="STRING" id="222136.BBW65_04950"/>
<dbReference type="InterPro" id="IPR006140">
    <property type="entry name" value="D-isomer_DH_NAD-bd"/>
</dbReference>
<dbReference type="Pfam" id="PF02826">
    <property type="entry name" value="2-Hacid_dh_C"/>
    <property type="match status" value="1"/>
</dbReference>
<evidence type="ECO:0000313" key="7">
    <source>
        <dbReference type="EMBL" id="ANV98184.1"/>
    </source>
</evidence>
<dbReference type="SUPFAM" id="SSF51735">
    <property type="entry name" value="NAD(P)-binding Rossmann-fold domains"/>
    <property type="match status" value="1"/>
</dbReference>
<comment type="similarity">
    <text evidence="1 4">Belongs to the D-isomer specific 2-hydroxyacid dehydrogenase family.</text>
</comment>
<evidence type="ECO:0000256" key="4">
    <source>
        <dbReference type="RuleBase" id="RU003719"/>
    </source>
</evidence>
<evidence type="ECO:0000256" key="1">
    <source>
        <dbReference type="ARBA" id="ARBA00005854"/>
    </source>
</evidence>
<dbReference type="PANTHER" id="PTHR43761">
    <property type="entry name" value="D-ISOMER SPECIFIC 2-HYDROXYACID DEHYDROGENASE FAMILY PROTEIN (AFU_ORTHOLOGUE AFUA_1G13630)"/>
    <property type="match status" value="1"/>
</dbReference>
<dbReference type="Gene3D" id="3.40.50.720">
    <property type="entry name" value="NAD(P)-binding Rossmann-like Domain"/>
    <property type="match status" value="2"/>
</dbReference>
<dbReference type="InterPro" id="IPR006139">
    <property type="entry name" value="D-isomer_2_OHA_DH_cat_dom"/>
</dbReference>
<dbReference type="PROSITE" id="PS00670">
    <property type="entry name" value="D_2_HYDROXYACID_DH_2"/>
    <property type="match status" value="1"/>
</dbReference>
<dbReference type="NCBIfam" id="NF006263">
    <property type="entry name" value="PRK08410.1"/>
    <property type="match status" value="1"/>
</dbReference>
<reference evidence="8" key="1">
    <citation type="submission" date="2016-07" db="EMBL/GenBank/DDBJ databases">
        <authorList>
            <person name="Florea S."/>
            <person name="Webb J.S."/>
            <person name="Jaromczyk J."/>
            <person name="Schardl C.L."/>
        </authorList>
    </citation>
    <scope>NUCLEOTIDE SEQUENCE [LARGE SCALE GENOMIC DNA]</scope>
    <source>
        <strain evidence="8">MIT 01-6242</strain>
    </source>
</reference>
<dbReference type="GO" id="GO:0051287">
    <property type="term" value="F:NAD binding"/>
    <property type="evidence" value="ECO:0007669"/>
    <property type="project" value="InterPro"/>
</dbReference>
<keyword evidence="8" id="KW-1185">Reference proteome</keyword>
<dbReference type="AlphaFoldDB" id="A0A1B1U5V9"/>
<dbReference type="InterPro" id="IPR036291">
    <property type="entry name" value="NAD(P)-bd_dom_sf"/>
</dbReference>
<evidence type="ECO:0000259" key="6">
    <source>
        <dbReference type="Pfam" id="PF02826"/>
    </source>
</evidence>
<protein>
    <submittedName>
        <fullName evidence="7">Hydroxyacid dehydrogenase</fullName>
    </submittedName>
</protein>
<accession>A0A1B1U5V9</accession>
<dbReference type="PANTHER" id="PTHR43761:SF1">
    <property type="entry name" value="D-ISOMER SPECIFIC 2-HYDROXYACID DEHYDROGENASE CATALYTIC DOMAIN-CONTAINING PROTEIN-RELATED"/>
    <property type="match status" value="1"/>
</dbReference>
<organism evidence="7 8">
    <name type="scientific">Helicobacter enhydrae</name>
    <dbReference type="NCBI Taxonomy" id="222136"/>
    <lineage>
        <taxon>Bacteria</taxon>
        <taxon>Pseudomonadati</taxon>
        <taxon>Campylobacterota</taxon>
        <taxon>Epsilonproteobacteria</taxon>
        <taxon>Campylobacterales</taxon>
        <taxon>Helicobacteraceae</taxon>
        <taxon>Helicobacter</taxon>
    </lineage>
</organism>
<sequence length="310" mass="34396">MKLVILDSLTLGNVDLECFKDFGELSVYAHTAPDEVIERCLDAQIIITCKVSFDAHTLSSLPNLKLIALTSTGTNIIDLVKAQELGIEVKNVAGYSTNAVAQHTLMLVLALLGNLPFYDFYCKSSQWCESLVFTHITEGCWELEGKKWGIIGLGNIGKRTATIAQALGAEVSYHSTSGNNLCSDFVHQSLEELLRNSDIISIHAPLNPQTYHLIDSSKLALCKDNAIIVNVGRGGIIDEEALAARMLTSHIKFGGDVLEKEPMQNNHPLLHPTLTHRLILTPHTAWAYQETRQRLMQRVYENIKNFLQSQ</sequence>
<dbReference type="Pfam" id="PF00389">
    <property type="entry name" value="2-Hacid_dh"/>
    <property type="match status" value="1"/>
</dbReference>
<dbReference type="KEGG" id="het:BBW65_04950"/>
<dbReference type="PROSITE" id="PS00671">
    <property type="entry name" value="D_2_HYDROXYACID_DH_3"/>
    <property type="match status" value="1"/>
</dbReference>
<feature type="domain" description="D-isomer specific 2-hydroxyacid dehydrogenase catalytic" evidence="5">
    <location>
        <begin position="5"/>
        <end position="309"/>
    </location>
</feature>
<proteinExistence type="inferred from homology"/>
<evidence type="ECO:0000256" key="3">
    <source>
        <dbReference type="ARBA" id="ARBA00023027"/>
    </source>
</evidence>
<dbReference type="EMBL" id="CP016503">
    <property type="protein sequence ID" value="ANV98184.1"/>
    <property type="molecule type" value="Genomic_DNA"/>
</dbReference>
<dbReference type="RefSeq" id="WP_066340542.1">
    <property type="nucleotide sequence ID" value="NZ_CP016503.1"/>
</dbReference>
<evidence type="ECO:0000313" key="8">
    <source>
        <dbReference type="Proteomes" id="UP000092884"/>
    </source>
</evidence>
<dbReference type="Proteomes" id="UP000092884">
    <property type="component" value="Chromosome"/>
</dbReference>
<gene>
    <name evidence="7" type="ORF">BBW65_04950</name>
</gene>
<name>A0A1B1U5V9_9HELI</name>
<keyword evidence="2 4" id="KW-0560">Oxidoreductase</keyword>
<dbReference type="GO" id="GO:0016616">
    <property type="term" value="F:oxidoreductase activity, acting on the CH-OH group of donors, NAD or NADP as acceptor"/>
    <property type="evidence" value="ECO:0007669"/>
    <property type="project" value="InterPro"/>
</dbReference>
<evidence type="ECO:0000259" key="5">
    <source>
        <dbReference type="Pfam" id="PF00389"/>
    </source>
</evidence>
<dbReference type="InterPro" id="IPR050418">
    <property type="entry name" value="D-iso_2-hydroxyacid_DH_PdxB"/>
</dbReference>
<keyword evidence="3" id="KW-0520">NAD</keyword>